<evidence type="ECO:0000259" key="1">
    <source>
        <dbReference type="SMART" id="SM00867"/>
    </source>
</evidence>
<dbReference type="AlphaFoldDB" id="A0AA37T3J8"/>
<sequence>MHERNVAHRKLKRMAYLLTLLVVGFSISACTNTLSRLLTPTVAVDVASFKPGSYSLDTAHQSVLFKVKHMGLSNYVGRFNTVEAELDFDPTTPYNSRLQAKVVTNSVDTGDNDIDQMLRSSSWFNSQTYPEAILETQSLETIEGNRYNYLANLTIKNIKKTIPLTVEFHGGAYNQLTQRYTIGFTATMEIDRHAFDLTDYPGLVGDKVTIVVDAEFQKQ</sequence>
<dbReference type="PANTHER" id="PTHR34406">
    <property type="entry name" value="PROTEIN YCEI"/>
    <property type="match status" value="1"/>
</dbReference>
<dbReference type="PROSITE" id="PS51257">
    <property type="entry name" value="PROKAR_LIPOPROTEIN"/>
    <property type="match status" value="1"/>
</dbReference>
<comment type="caution">
    <text evidence="2">The sequence shown here is derived from an EMBL/GenBank/DDBJ whole genome shotgun (WGS) entry which is preliminary data.</text>
</comment>
<reference evidence="2 3" key="1">
    <citation type="journal article" date="2014" name="Int. J. Syst. Evol. Microbiol.">
        <title>Complete genome sequence of Corynebacterium casei LMG S-19264T (=DSM 44701T), isolated from a smear-ripened cheese.</title>
        <authorList>
            <consortium name="US DOE Joint Genome Institute (JGI-PGF)"/>
            <person name="Walter F."/>
            <person name="Albersmeier A."/>
            <person name="Kalinowski J."/>
            <person name="Ruckert C."/>
        </authorList>
    </citation>
    <scope>NUCLEOTIDE SEQUENCE [LARGE SCALE GENOMIC DNA]</scope>
    <source>
        <strain evidence="2 3">NBRC 110095</strain>
    </source>
</reference>
<protein>
    <submittedName>
        <fullName evidence="2">Polyisoprenoid-binding protein</fullName>
    </submittedName>
</protein>
<dbReference type="Gene3D" id="2.40.128.110">
    <property type="entry name" value="Lipid/polyisoprenoid-binding, YceI-like"/>
    <property type="match status" value="1"/>
</dbReference>
<dbReference type="Proteomes" id="UP001156870">
    <property type="component" value="Unassembled WGS sequence"/>
</dbReference>
<dbReference type="InterPro" id="IPR007372">
    <property type="entry name" value="Lipid/polyisoprenoid-bd_YceI"/>
</dbReference>
<organism evidence="2 3">
    <name type="scientific">Marinibactrum halimedae</name>
    <dbReference type="NCBI Taxonomy" id="1444977"/>
    <lineage>
        <taxon>Bacteria</taxon>
        <taxon>Pseudomonadati</taxon>
        <taxon>Pseudomonadota</taxon>
        <taxon>Gammaproteobacteria</taxon>
        <taxon>Cellvibrionales</taxon>
        <taxon>Cellvibrionaceae</taxon>
        <taxon>Marinibactrum</taxon>
    </lineage>
</organism>
<dbReference type="RefSeq" id="WP_232592978.1">
    <property type="nucleotide sequence ID" value="NZ_BSPD01000039.1"/>
</dbReference>
<evidence type="ECO:0000313" key="2">
    <source>
        <dbReference type="EMBL" id="GLS26078.1"/>
    </source>
</evidence>
<dbReference type="PANTHER" id="PTHR34406:SF1">
    <property type="entry name" value="PROTEIN YCEI"/>
    <property type="match status" value="1"/>
</dbReference>
<accession>A0AA37T3J8</accession>
<proteinExistence type="predicted"/>
<dbReference type="SUPFAM" id="SSF101874">
    <property type="entry name" value="YceI-like"/>
    <property type="match status" value="1"/>
</dbReference>
<evidence type="ECO:0000313" key="3">
    <source>
        <dbReference type="Proteomes" id="UP001156870"/>
    </source>
</evidence>
<gene>
    <name evidence="2" type="ORF">GCM10007877_17930</name>
</gene>
<feature type="domain" description="Lipid/polyisoprenoid-binding YceI-like" evidence="1">
    <location>
        <begin position="53"/>
        <end position="217"/>
    </location>
</feature>
<dbReference type="EMBL" id="BSPD01000039">
    <property type="protein sequence ID" value="GLS26078.1"/>
    <property type="molecule type" value="Genomic_DNA"/>
</dbReference>
<dbReference type="SMART" id="SM00867">
    <property type="entry name" value="YceI"/>
    <property type="match status" value="1"/>
</dbReference>
<keyword evidence="3" id="KW-1185">Reference proteome</keyword>
<dbReference type="Pfam" id="PF04264">
    <property type="entry name" value="YceI"/>
    <property type="match status" value="1"/>
</dbReference>
<name>A0AA37T3J8_9GAMM</name>
<dbReference type="InterPro" id="IPR036761">
    <property type="entry name" value="TTHA0802/YceI-like_sf"/>
</dbReference>